<evidence type="ECO:0000256" key="7">
    <source>
        <dbReference type="ARBA" id="ARBA00023136"/>
    </source>
</evidence>
<evidence type="ECO:0000256" key="5">
    <source>
        <dbReference type="ARBA" id="ARBA00022692"/>
    </source>
</evidence>
<feature type="transmembrane region" description="Helical" evidence="8">
    <location>
        <begin position="316"/>
        <end position="334"/>
    </location>
</feature>
<evidence type="ECO:0000256" key="3">
    <source>
        <dbReference type="ARBA" id="ARBA00022676"/>
    </source>
</evidence>
<feature type="transmembrane region" description="Helical" evidence="8">
    <location>
        <begin position="292"/>
        <end position="311"/>
    </location>
</feature>
<dbReference type="PANTHER" id="PTHR33908:SF11">
    <property type="entry name" value="MEMBRANE PROTEIN"/>
    <property type="match status" value="1"/>
</dbReference>
<dbReference type="InterPro" id="IPR050297">
    <property type="entry name" value="LipidA_mod_glycosyltrf_83"/>
</dbReference>
<keyword evidence="2" id="KW-1003">Cell membrane</keyword>
<dbReference type="GO" id="GO:0016763">
    <property type="term" value="F:pentosyltransferase activity"/>
    <property type="evidence" value="ECO:0007669"/>
    <property type="project" value="TreeGrafter"/>
</dbReference>
<keyword evidence="7 8" id="KW-0472">Membrane</keyword>
<dbReference type="Pfam" id="PF13231">
    <property type="entry name" value="PMT_2"/>
    <property type="match status" value="1"/>
</dbReference>
<dbReference type="GO" id="GO:0009103">
    <property type="term" value="P:lipopolysaccharide biosynthetic process"/>
    <property type="evidence" value="ECO:0007669"/>
    <property type="project" value="UniProtKB-ARBA"/>
</dbReference>
<reference evidence="11" key="1">
    <citation type="submission" date="2017-09" db="EMBL/GenBank/DDBJ databases">
        <title>Depth-based differentiation of microbial function through sediment-hosted aquifers and enrichment of novel symbionts in the deep terrestrial subsurface.</title>
        <authorList>
            <person name="Probst A.J."/>
            <person name="Ladd B."/>
            <person name="Jarett J.K."/>
            <person name="Geller-Mcgrath D.E."/>
            <person name="Sieber C.M.K."/>
            <person name="Emerson J.B."/>
            <person name="Anantharaman K."/>
            <person name="Thomas B.C."/>
            <person name="Malmstrom R."/>
            <person name="Stieglmeier M."/>
            <person name="Klingl A."/>
            <person name="Woyke T."/>
            <person name="Ryan C.M."/>
            <person name="Banfield J.F."/>
        </authorList>
    </citation>
    <scope>NUCLEOTIDE SEQUENCE [LARGE SCALE GENOMIC DNA]</scope>
</reference>
<dbReference type="PANTHER" id="PTHR33908">
    <property type="entry name" value="MANNOSYLTRANSFERASE YKCB-RELATED"/>
    <property type="match status" value="1"/>
</dbReference>
<accession>A0A2M7BR69</accession>
<feature type="domain" description="Glycosyltransferase RgtA/B/C/D-like" evidence="9">
    <location>
        <begin position="51"/>
        <end position="220"/>
    </location>
</feature>
<keyword evidence="5 8" id="KW-0812">Transmembrane</keyword>
<protein>
    <recommendedName>
        <fullName evidence="9">Glycosyltransferase RgtA/B/C/D-like domain-containing protein</fullName>
    </recommendedName>
</protein>
<gene>
    <name evidence="10" type="ORF">COS52_05180</name>
</gene>
<evidence type="ECO:0000259" key="9">
    <source>
        <dbReference type="Pfam" id="PF13231"/>
    </source>
</evidence>
<comment type="caution">
    <text evidence="10">The sequence shown here is derived from an EMBL/GenBank/DDBJ whole genome shotgun (WGS) entry which is preliminary data.</text>
</comment>
<dbReference type="AlphaFoldDB" id="A0A2M7BR69"/>
<keyword evidence="4" id="KW-0808">Transferase</keyword>
<feature type="transmembrane region" description="Helical" evidence="8">
    <location>
        <begin position="266"/>
        <end position="286"/>
    </location>
</feature>
<sequence length="460" mass="53872">MHITIILIFAFFLRLINLDQSLWLDETIVAKVVQTIPFHLIPFQFSPGDFHPPLYYLVISLWSHLFGTSEIALRLPSVLFSLVTGWFTYKIGLLWKNKQLALWATAFFLFNPLIVYYSQEARMYMMATALLTIALYYFLVLIKENQSASWRTNSKINNIIFFNLFSALAMFTFYGSAFFIAGMIVVWGINTYIKKRKSLDWIPASWGLVFSLLLLSPLLYQQLMNAKVSLVDVKNWSTVLGKAELKNVLMIFLKFATGRLSWYPKWSYYLVAGIPTAIIWLFVFFGMKKNKLFAHLLIFPLVFALFISFWAPMMMYFRFLYLIPVMGLLLAGMIHKHSQLFRYIVLFSYCAFSLAYLLLPQFHREDWRSFTQALNPSTRVYMILPSSDPLAYYRKDIPLFELRDIKNSSIPEFITVIPYTSEIYGFNYRQVLQEKGCVKKSQMQFRGDLSVEEWVCLRNS</sequence>
<keyword evidence="6 8" id="KW-1133">Transmembrane helix</keyword>
<feature type="transmembrane region" description="Helical" evidence="8">
    <location>
        <begin position="340"/>
        <end position="359"/>
    </location>
</feature>
<dbReference type="EMBL" id="PEVA01000219">
    <property type="protein sequence ID" value="PIV07964.1"/>
    <property type="molecule type" value="Genomic_DNA"/>
</dbReference>
<evidence type="ECO:0000313" key="10">
    <source>
        <dbReference type="EMBL" id="PIV07964.1"/>
    </source>
</evidence>
<keyword evidence="3" id="KW-0328">Glycosyltransferase</keyword>
<organism evidence="10 11">
    <name type="scientific">Candidatus Roizmanbacteria bacterium CG03_land_8_20_14_0_80_39_12</name>
    <dbReference type="NCBI Taxonomy" id="1974847"/>
    <lineage>
        <taxon>Bacteria</taxon>
        <taxon>Candidatus Roizmaniibacteriota</taxon>
    </lineage>
</organism>
<evidence type="ECO:0000256" key="1">
    <source>
        <dbReference type="ARBA" id="ARBA00004651"/>
    </source>
</evidence>
<evidence type="ECO:0000256" key="6">
    <source>
        <dbReference type="ARBA" id="ARBA00022989"/>
    </source>
</evidence>
<dbReference type="Proteomes" id="UP000230119">
    <property type="component" value="Unassembled WGS sequence"/>
</dbReference>
<evidence type="ECO:0000256" key="4">
    <source>
        <dbReference type="ARBA" id="ARBA00022679"/>
    </source>
</evidence>
<feature type="transmembrane region" description="Helical" evidence="8">
    <location>
        <begin position="162"/>
        <end position="189"/>
    </location>
</feature>
<feature type="transmembrane region" description="Helical" evidence="8">
    <location>
        <begin position="100"/>
        <end position="117"/>
    </location>
</feature>
<feature type="transmembrane region" description="Helical" evidence="8">
    <location>
        <begin position="123"/>
        <end position="142"/>
    </location>
</feature>
<evidence type="ECO:0000313" key="11">
    <source>
        <dbReference type="Proteomes" id="UP000230119"/>
    </source>
</evidence>
<evidence type="ECO:0000256" key="2">
    <source>
        <dbReference type="ARBA" id="ARBA00022475"/>
    </source>
</evidence>
<feature type="transmembrane region" description="Helical" evidence="8">
    <location>
        <begin position="201"/>
        <end position="220"/>
    </location>
</feature>
<dbReference type="GO" id="GO:0005886">
    <property type="term" value="C:plasma membrane"/>
    <property type="evidence" value="ECO:0007669"/>
    <property type="project" value="UniProtKB-SubCell"/>
</dbReference>
<evidence type="ECO:0000256" key="8">
    <source>
        <dbReference type="SAM" id="Phobius"/>
    </source>
</evidence>
<dbReference type="InterPro" id="IPR038731">
    <property type="entry name" value="RgtA/B/C-like"/>
</dbReference>
<name>A0A2M7BR69_9BACT</name>
<comment type="subcellular location">
    <subcellularLocation>
        <location evidence="1">Cell membrane</location>
        <topology evidence="1">Multi-pass membrane protein</topology>
    </subcellularLocation>
</comment>
<proteinExistence type="predicted"/>